<organism evidence="3 4">
    <name type="scientific">Candidatus Enterovibrio altilux</name>
    <dbReference type="NCBI Taxonomy" id="1927128"/>
    <lineage>
        <taxon>Bacteria</taxon>
        <taxon>Pseudomonadati</taxon>
        <taxon>Pseudomonadota</taxon>
        <taxon>Gammaproteobacteria</taxon>
        <taxon>Vibrionales</taxon>
        <taxon>Vibrionaceae</taxon>
        <taxon>Enterovibrio</taxon>
    </lineage>
</organism>
<dbReference type="AlphaFoldDB" id="A0A291B6R4"/>
<dbReference type="KEGG" id="elux:BTN50_0145"/>
<sequence>MNKFRYKITNWKKYNQALINCDSLAFWIDEKAIQLWNRTKQNNHVKSRSFSDSIMTAALMVRCVFLIPLIGLQEFINSAF</sequence>
<evidence type="ECO:0000256" key="1">
    <source>
        <dbReference type="SAM" id="Phobius"/>
    </source>
</evidence>
<feature type="domain" description="Transposase DDE" evidence="2">
    <location>
        <begin position="23"/>
        <end position="79"/>
    </location>
</feature>
<proteinExistence type="predicted"/>
<dbReference type="EMBL" id="CP020660">
    <property type="protein sequence ID" value="ATF08688.1"/>
    <property type="molecule type" value="Genomic_DNA"/>
</dbReference>
<keyword evidence="1" id="KW-0472">Membrane</keyword>
<protein>
    <submittedName>
        <fullName evidence="3">Mobile element protein</fullName>
    </submittedName>
</protein>
<gene>
    <name evidence="3" type="ORF">BTN50_0145</name>
</gene>
<reference evidence="4" key="1">
    <citation type="submission" date="2017-04" db="EMBL/GenBank/DDBJ databases">
        <title>Genome evolution of the luminous symbionts of deep sea anglerfish.</title>
        <authorList>
            <person name="Hendry T.A."/>
        </authorList>
    </citation>
    <scope>NUCLEOTIDE SEQUENCE [LARGE SCALE GENOMIC DNA]</scope>
</reference>
<dbReference type="PANTHER" id="PTHR34631:SF3">
    <property type="entry name" value="ISSOD12 TRANSPOSASE TNPA_ISSOD12"/>
    <property type="match status" value="1"/>
</dbReference>
<keyword evidence="4" id="KW-1185">Reference proteome</keyword>
<evidence type="ECO:0000313" key="3">
    <source>
        <dbReference type="EMBL" id="ATF08688.1"/>
    </source>
</evidence>
<feature type="transmembrane region" description="Helical" evidence="1">
    <location>
        <begin position="54"/>
        <end position="76"/>
    </location>
</feature>
<evidence type="ECO:0000313" key="4">
    <source>
        <dbReference type="Proteomes" id="UP000218160"/>
    </source>
</evidence>
<evidence type="ECO:0000259" key="2">
    <source>
        <dbReference type="Pfam" id="PF13737"/>
    </source>
</evidence>
<accession>A0A291B6R4</accession>
<name>A0A291B6R4_9GAMM</name>
<dbReference type="InterPro" id="IPR053172">
    <property type="entry name" value="Tn903_transposase"/>
</dbReference>
<dbReference type="PANTHER" id="PTHR34631">
    <property type="match status" value="1"/>
</dbReference>
<dbReference type="InterPro" id="IPR025668">
    <property type="entry name" value="Tnp_DDE_dom"/>
</dbReference>
<dbReference type="Proteomes" id="UP000218160">
    <property type="component" value="Chromosome 1"/>
</dbReference>
<dbReference type="Pfam" id="PF13737">
    <property type="entry name" value="DDE_Tnp_1_5"/>
    <property type="match status" value="1"/>
</dbReference>
<keyword evidence="1" id="KW-0812">Transmembrane</keyword>
<keyword evidence="1" id="KW-1133">Transmembrane helix</keyword>